<organism evidence="1 2">
    <name type="scientific">Aminobacter aganoensis</name>
    <dbReference type="NCBI Taxonomy" id="83264"/>
    <lineage>
        <taxon>Bacteria</taxon>
        <taxon>Pseudomonadati</taxon>
        <taxon>Pseudomonadota</taxon>
        <taxon>Alphaproteobacteria</taxon>
        <taxon>Hyphomicrobiales</taxon>
        <taxon>Phyllobacteriaceae</taxon>
        <taxon>Aminobacter</taxon>
    </lineage>
</organism>
<gene>
    <name evidence="1" type="ORF">GGR00_001294</name>
</gene>
<name>A0A7X0F5I3_9HYPH</name>
<evidence type="ECO:0000313" key="1">
    <source>
        <dbReference type="EMBL" id="MBB6353526.1"/>
    </source>
</evidence>
<keyword evidence="2" id="KW-1185">Reference proteome</keyword>
<comment type="caution">
    <text evidence="1">The sequence shown here is derived from an EMBL/GenBank/DDBJ whole genome shotgun (WGS) entry which is preliminary data.</text>
</comment>
<evidence type="ECO:0000313" key="2">
    <source>
        <dbReference type="Proteomes" id="UP000536262"/>
    </source>
</evidence>
<proteinExistence type="predicted"/>
<dbReference type="Proteomes" id="UP000536262">
    <property type="component" value="Unassembled WGS sequence"/>
</dbReference>
<protein>
    <submittedName>
        <fullName evidence="1">Phage tail sheath gpL-like</fullName>
    </submittedName>
</protein>
<dbReference type="RefSeq" id="WP_184698623.1">
    <property type="nucleotide sequence ID" value="NZ_BAABEG010000001.1"/>
</dbReference>
<dbReference type="AlphaFoldDB" id="A0A7X0F5I3"/>
<reference evidence="1 2" key="1">
    <citation type="submission" date="2020-08" db="EMBL/GenBank/DDBJ databases">
        <title>Genomic Encyclopedia of Type Strains, Phase IV (KMG-IV): sequencing the most valuable type-strain genomes for metagenomic binning, comparative biology and taxonomic classification.</title>
        <authorList>
            <person name="Goeker M."/>
        </authorList>
    </citation>
    <scope>NUCLEOTIDE SEQUENCE [LARGE SCALE GENOMIC DNA]</scope>
    <source>
        <strain evidence="1 2">DSM 7051</strain>
    </source>
</reference>
<dbReference type="EMBL" id="JACHOU010000002">
    <property type="protein sequence ID" value="MBB6353526.1"/>
    <property type="molecule type" value="Genomic_DNA"/>
</dbReference>
<accession>A0A7X0F5I3</accession>
<sequence>MANEIEDGGPAFAALAASPMGDVHHQEGMSLRDWFAGQFLAGAATDSGALDVSVAADQYDIDVALGEYWAKVARAAYIAADAMLKARKRP</sequence>